<evidence type="ECO:0000256" key="1">
    <source>
        <dbReference type="ARBA" id="ARBA00022679"/>
    </source>
</evidence>
<dbReference type="RefSeq" id="WP_205087923.1">
    <property type="nucleotide sequence ID" value="NZ_JACJLA010000009.1"/>
</dbReference>
<name>A0ABS2GHZ7_9FIRM</name>
<gene>
    <name evidence="3" type="ORF">H6A01_06190</name>
</gene>
<reference evidence="3 4" key="1">
    <citation type="journal article" date="2021" name="Sci. Rep.">
        <title>The distribution of antibiotic resistance genes in chicken gut microbiota commensals.</title>
        <authorList>
            <person name="Juricova H."/>
            <person name="Matiasovicova J."/>
            <person name="Kubasova T."/>
            <person name="Cejkova D."/>
            <person name="Rychlik I."/>
        </authorList>
    </citation>
    <scope>NUCLEOTIDE SEQUENCE [LARGE SCALE GENOMIC DNA]</scope>
    <source>
        <strain evidence="3 4">An537</strain>
    </source>
</reference>
<dbReference type="SUPFAM" id="SSF55729">
    <property type="entry name" value="Acyl-CoA N-acyltransferases (Nat)"/>
    <property type="match status" value="1"/>
</dbReference>
<evidence type="ECO:0000313" key="4">
    <source>
        <dbReference type="Proteomes" id="UP000707138"/>
    </source>
</evidence>
<dbReference type="Gene3D" id="3.40.630.30">
    <property type="match status" value="1"/>
</dbReference>
<dbReference type="InterPro" id="IPR000182">
    <property type="entry name" value="GNAT_dom"/>
</dbReference>
<dbReference type="InterPro" id="IPR050769">
    <property type="entry name" value="NAT_camello-type"/>
</dbReference>
<keyword evidence="4" id="KW-1185">Reference proteome</keyword>
<dbReference type="InterPro" id="IPR016181">
    <property type="entry name" value="Acyl_CoA_acyltransferase"/>
</dbReference>
<dbReference type="EMBL" id="JACJLA010000009">
    <property type="protein sequence ID" value="MBM6912912.1"/>
    <property type="molecule type" value="Genomic_DNA"/>
</dbReference>
<protein>
    <submittedName>
        <fullName evidence="3">GNAT family N-acetyltransferase</fullName>
    </submittedName>
</protein>
<feature type="domain" description="N-acetyltransferase" evidence="2">
    <location>
        <begin position="1"/>
        <end position="157"/>
    </location>
</feature>
<dbReference type="PANTHER" id="PTHR13947">
    <property type="entry name" value="GNAT FAMILY N-ACETYLTRANSFERASE"/>
    <property type="match status" value="1"/>
</dbReference>
<dbReference type="Pfam" id="PF00583">
    <property type="entry name" value="Acetyltransf_1"/>
    <property type="match status" value="1"/>
</dbReference>
<accession>A0ABS2GHZ7</accession>
<sequence>MIIRPIEKADNPVMHQIIQHVLKSYGLDIPGTAYFDPQLGALYEFYEQEEKGQYWVVEEDGHVVGGVGVAPFVGNPSVGELQKLYIMPEAQGKGYSHALMKVAIAFARRHFPALYLETTDILDRANQLYPKYGFTLLESPIEGSEHGAMNRWFLLKF</sequence>
<dbReference type="PANTHER" id="PTHR13947:SF37">
    <property type="entry name" value="LD18367P"/>
    <property type="match status" value="1"/>
</dbReference>
<evidence type="ECO:0000313" key="3">
    <source>
        <dbReference type="EMBL" id="MBM6912912.1"/>
    </source>
</evidence>
<evidence type="ECO:0000259" key="2">
    <source>
        <dbReference type="PROSITE" id="PS51186"/>
    </source>
</evidence>
<keyword evidence="1" id="KW-0808">Transferase</keyword>
<organism evidence="3 4">
    <name type="scientific">Veillonella magna</name>
    <dbReference type="NCBI Taxonomy" id="464322"/>
    <lineage>
        <taxon>Bacteria</taxon>
        <taxon>Bacillati</taxon>
        <taxon>Bacillota</taxon>
        <taxon>Negativicutes</taxon>
        <taxon>Veillonellales</taxon>
        <taxon>Veillonellaceae</taxon>
        <taxon>Veillonella</taxon>
    </lineage>
</organism>
<proteinExistence type="predicted"/>
<dbReference type="PROSITE" id="PS51186">
    <property type="entry name" value="GNAT"/>
    <property type="match status" value="1"/>
</dbReference>
<dbReference type="CDD" id="cd04301">
    <property type="entry name" value="NAT_SF"/>
    <property type="match status" value="1"/>
</dbReference>
<dbReference type="Proteomes" id="UP000707138">
    <property type="component" value="Unassembled WGS sequence"/>
</dbReference>
<comment type="caution">
    <text evidence="3">The sequence shown here is derived from an EMBL/GenBank/DDBJ whole genome shotgun (WGS) entry which is preliminary data.</text>
</comment>